<evidence type="ECO:0000256" key="7">
    <source>
        <dbReference type="SAM" id="Phobius"/>
    </source>
</evidence>
<dbReference type="EMBL" id="OZ026884">
    <property type="protein sequence ID" value="CAL1241040.1"/>
    <property type="molecule type" value="Genomic_DNA"/>
</dbReference>
<evidence type="ECO:0000256" key="5">
    <source>
        <dbReference type="ARBA" id="ARBA00022989"/>
    </source>
</evidence>
<dbReference type="RefSeq" id="WP_348757575.1">
    <property type="nucleotide sequence ID" value="NZ_OZ026884.1"/>
</dbReference>
<name>A0ABP1C9U8_9GAMM</name>
<dbReference type="PANTHER" id="PTHR30462">
    <property type="entry name" value="INTERMEMBRANE TRANSPORT PROTEIN PQIB-RELATED"/>
    <property type="match status" value="1"/>
</dbReference>
<feature type="transmembrane region" description="Helical" evidence="7">
    <location>
        <begin position="179"/>
        <end position="196"/>
    </location>
</feature>
<organism evidence="8 9">
    <name type="scientific">Candidatus Methylocalor cossyra</name>
    <dbReference type="NCBI Taxonomy" id="3108543"/>
    <lineage>
        <taxon>Bacteria</taxon>
        <taxon>Pseudomonadati</taxon>
        <taxon>Pseudomonadota</taxon>
        <taxon>Gammaproteobacteria</taxon>
        <taxon>Methylococcales</taxon>
        <taxon>Methylococcaceae</taxon>
        <taxon>Candidatus Methylocalor</taxon>
    </lineage>
</organism>
<feature type="transmembrane region" description="Helical" evidence="7">
    <location>
        <begin position="53"/>
        <end position="72"/>
    </location>
</feature>
<reference evidence="8 9" key="1">
    <citation type="submission" date="2024-04" db="EMBL/GenBank/DDBJ databases">
        <authorList>
            <person name="Cremers G."/>
        </authorList>
    </citation>
    <scope>NUCLEOTIDE SEQUENCE [LARGE SCALE GENOMIC DNA]</scope>
    <source>
        <strain evidence="8">MeCH1-AG</strain>
    </source>
</reference>
<dbReference type="Pfam" id="PF04403">
    <property type="entry name" value="PqiA"/>
    <property type="match status" value="1"/>
</dbReference>
<gene>
    <name evidence="8" type="ORF">MECH1_V1_2264</name>
</gene>
<keyword evidence="2" id="KW-1003">Cell membrane</keyword>
<keyword evidence="6 7" id="KW-0472">Membrane</keyword>
<protein>
    <submittedName>
        <fullName evidence="8">Paraquat-inducible protein A</fullName>
    </submittedName>
</protein>
<evidence type="ECO:0000256" key="6">
    <source>
        <dbReference type="ARBA" id="ARBA00023136"/>
    </source>
</evidence>
<evidence type="ECO:0000313" key="9">
    <source>
        <dbReference type="Proteomes" id="UP001497493"/>
    </source>
</evidence>
<keyword evidence="3" id="KW-0997">Cell inner membrane</keyword>
<comment type="subcellular location">
    <subcellularLocation>
        <location evidence="1">Cell inner membrane</location>
    </subcellularLocation>
</comment>
<evidence type="ECO:0000256" key="3">
    <source>
        <dbReference type="ARBA" id="ARBA00022519"/>
    </source>
</evidence>
<dbReference type="PANTHER" id="PTHR30462:SF3">
    <property type="entry name" value="INTERMEMBRANE TRANSPORT PROTEIN PQIA"/>
    <property type="match status" value="1"/>
</dbReference>
<accession>A0ABP1C9U8</accession>
<evidence type="ECO:0000313" key="8">
    <source>
        <dbReference type="EMBL" id="CAL1241040.1"/>
    </source>
</evidence>
<feature type="transmembrane region" description="Helical" evidence="7">
    <location>
        <begin position="147"/>
        <end position="167"/>
    </location>
</feature>
<dbReference type="InterPro" id="IPR051800">
    <property type="entry name" value="PqiA-PqiB_transport"/>
</dbReference>
<dbReference type="Proteomes" id="UP001497493">
    <property type="component" value="Chromosome"/>
</dbReference>
<evidence type="ECO:0000256" key="4">
    <source>
        <dbReference type="ARBA" id="ARBA00022692"/>
    </source>
</evidence>
<dbReference type="InterPro" id="IPR007498">
    <property type="entry name" value="PqiA-like"/>
</dbReference>
<keyword evidence="5 7" id="KW-1133">Transmembrane helix</keyword>
<proteinExistence type="predicted"/>
<sequence>MTGAPLSAARLGLYGCHSCSLVVRPPARNAAARCPRCGARLHRRKPHSLARTWAYLIAAYILIVPANLLPVMETGSLFGSKKDTILSGVEYLWVTGSWPLAIVVFIASIVVPLAKLLALTYLVLSVQRRSARLTLERTRLYRLLEFIGRWSMLDIYVITLLSGLVQLQSLATVRPEPGAVAFGAVVVLTMLAAMAFDPRLIWDAAYHRDG</sequence>
<keyword evidence="9" id="KW-1185">Reference proteome</keyword>
<evidence type="ECO:0000256" key="2">
    <source>
        <dbReference type="ARBA" id="ARBA00022475"/>
    </source>
</evidence>
<feature type="transmembrane region" description="Helical" evidence="7">
    <location>
        <begin position="100"/>
        <end position="126"/>
    </location>
</feature>
<keyword evidence="4 7" id="KW-0812">Transmembrane</keyword>
<evidence type="ECO:0000256" key="1">
    <source>
        <dbReference type="ARBA" id="ARBA00004533"/>
    </source>
</evidence>